<evidence type="ECO:0000313" key="3">
    <source>
        <dbReference type="Proteomes" id="UP000762676"/>
    </source>
</evidence>
<name>A0AAV4HUJ0_9GAST</name>
<dbReference type="AlphaFoldDB" id="A0AAV4HUJ0"/>
<keyword evidence="1" id="KW-0472">Membrane</keyword>
<accession>A0AAV4HUJ0</accession>
<proteinExistence type="predicted"/>
<reference evidence="2 3" key="1">
    <citation type="journal article" date="2021" name="Elife">
        <title>Chloroplast acquisition without the gene transfer in kleptoplastic sea slugs, Plakobranchus ocellatus.</title>
        <authorList>
            <person name="Maeda T."/>
            <person name="Takahashi S."/>
            <person name="Yoshida T."/>
            <person name="Shimamura S."/>
            <person name="Takaki Y."/>
            <person name="Nagai Y."/>
            <person name="Toyoda A."/>
            <person name="Suzuki Y."/>
            <person name="Arimoto A."/>
            <person name="Ishii H."/>
            <person name="Satoh N."/>
            <person name="Nishiyama T."/>
            <person name="Hasebe M."/>
            <person name="Maruyama T."/>
            <person name="Minagawa J."/>
            <person name="Obokata J."/>
            <person name="Shigenobu S."/>
        </authorList>
    </citation>
    <scope>NUCLEOTIDE SEQUENCE [LARGE SCALE GENOMIC DNA]</scope>
</reference>
<comment type="caution">
    <text evidence="2">The sequence shown here is derived from an EMBL/GenBank/DDBJ whole genome shotgun (WGS) entry which is preliminary data.</text>
</comment>
<organism evidence="2 3">
    <name type="scientific">Elysia marginata</name>
    <dbReference type="NCBI Taxonomy" id="1093978"/>
    <lineage>
        <taxon>Eukaryota</taxon>
        <taxon>Metazoa</taxon>
        <taxon>Spiralia</taxon>
        <taxon>Lophotrochozoa</taxon>
        <taxon>Mollusca</taxon>
        <taxon>Gastropoda</taxon>
        <taxon>Heterobranchia</taxon>
        <taxon>Euthyneura</taxon>
        <taxon>Panpulmonata</taxon>
        <taxon>Sacoglossa</taxon>
        <taxon>Placobranchoidea</taxon>
        <taxon>Plakobranchidae</taxon>
        <taxon>Elysia</taxon>
    </lineage>
</organism>
<sequence length="76" mass="8014">MASAAWRPKTAEFPVSVNDAFVVIGEGPIKFRANVVVVIVGVVVVVVVIVVVAVVVVVVEIVVVVVVGAHRTRNNR</sequence>
<protein>
    <recommendedName>
        <fullName evidence="4">Transmembrane protein</fullName>
    </recommendedName>
</protein>
<keyword evidence="1" id="KW-1133">Transmembrane helix</keyword>
<keyword evidence="1" id="KW-0812">Transmembrane</keyword>
<dbReference type="EMBL" id="BMAT01012864">
    <property type="protein sequence ID" value="GFS00832.1"/>
    <property type="molecule type" value="Genomic_DNA"/>
</dbReference>
<evidence type="ECO:0008006" key="4">
    <source>
        <dbReference type="Google" id="ProtNLM"/>
    </source>
</evidence>
<feature type="transmembrane region" description="Helical" evidence="1">
    <location>
        <begin position="35"/>
        <end position="68"/>
    </location>
</feature>
<keyword evidence="3" id="KW-1185">Reference proteome</keyword>
<evidence type="ECO:0000313" key="2">
    <source>
        <dbReference type="EMBL" id="GFS00832.1"/>
    </source>
</evidence>
<gene>
    <name evidence="2" type="ORF">ElyMa_006408500</name>
</gene>
<dbReference type="Proteomes" id="UP000762676">
    <property type="component" value="Unassembled WGS sequence"/>
</dbReference>
<evidence type="ECO:0000256" key="1">
    <source>
        <dbReference type="SAM" id="Phobius"/>
    </source>
</evidence>